<evidence type="ECO:0000256" key="3">
    <source>
        <dbReference type="ARBA" id="ARBA00009000"/>
    </source>
</evidence>
<dbReference type="CDD" id="cd11325">
    <property type="entry name" value="AmyAc_GTHase"/>
    <property type="match status" value="1"/>
</dbReference>
<comment type="caution">
    <text evidence="9">The sequence shown here is derived from an EMBL/GenBank/DDBJ whole genome shotgun (WGS) entry which is preliminary data.</text>
</comment>
<evidence type="ECO:0000256" key="5">
    <source>
        <dbReference type="ARBA" id="ARBA00022679"/>
    </source>
</evidence>
<dbReference type="PIRSF" id="PIRSF000463">
    <property type="entry name" value="GlgB"/>
    <property type="match status" value="1"/>
</dbReference>
<dbReference type="InterPro" id="IPR014756">
    <property type="entry name" value="Ig_E-set"/>
</dbReference>
<evidence type="ECO:0000256" key="4">
    <source>
        <dbReference type="ARBA" id="ARBA00012541"/>
    </source>
</evidence>
<dbReference type="InterPro" id="IPR006048">
    <property type="entry name" value="A-amylase/branching_C"/>
</dbReference>
<dbReference type="Pfam" id="PF02922">
    <property type="entry name" value="CBM_48"/>
    <property type="match status" value="1"/>
</dbReference>
<dbReference type="AlphaFoldDB" id="A0A512M528"/>
<dbReference type="Pfam" id="PF02806">
    <property type="entry name" value="Alpha-amylase_C"/>
    <property type="match status" value="1"/>
</dbReference>
<dbReference type="Gene3D" id="2.60.40.10">
    <property type="entry name" value="Immunoglobulins"/>
    <property type="match status" value="1"/>
</dbReference>
<organism evidence="9 10">
    <name type="scientific">Brevifollis gellanilyticus</name>
    <dbReference type="NCBI Taxonomy" id="748831"/>
    <lineage>
        <taxon>Bacteria</taxon>
        <taxon>Pseudomonadati</taxon>
        <taxon>Verrucomicrobiota</taxon>
        <taxon>Verrucomicrobiia</taxon>
        <taxon>Verrucomicrobiales</taxon>
        <taxon>Verrucomicrobiaceae</taxon>
    </lineage>
</organism>
<dbReference type="Pfam" id="PF00128">
    <property type="entry name" value="Alpha-amylase"/>
    <property type="match status" value="1"/>
</dbReference>
<feature type="active site" description="Nucleophile" evidence="7">
    <location>
        <position position="290"/>
    </location>
</feature>
<dbReference type="SUPFAM" id="SSF81296">
    <property type="entry name" value="E set domains"/>
    <property type="match status" value="1"/>
</dbReference>
<evidence type="ECO:0000256" key="7">
    <source>
        <dbReference type="PIRSR" id="PIRSR000463-1"/>
    </source>
</evidence>
<dbReference type="InterPro" id="IPR004193">
    <property type="entry name" value="Glyco_hydro_13_N"/>
</dbReference>
<protein>
    <recommendedName>
        <fullName evidence="4">1,4-alpha-glucan branching enzyme</fullName>
        <ecNumber evidence="4">2.4.1.18</ecNumber>
    </recommendedName>
</protein>
<dbReference type="SUPFAM" id="SSF51011">
    <property type="entry name" value="Glycosyl hydrolase domain"/>
    <property type="match status" value="1"/>
</dbReference>
<dbReference type="EC" id="2.4.1.18" evidence="4"/>
<name>A0A512M528_9BACT</name>
<keyword evidence="10" id="KW-1185">Reference proteome</keyword>
<feature type="active site" description="Proton donor" evidence="7">
    <location>
        <position position="331"/>
    </location>
</feature>
<evidence type="ECO:0000313" key="10">
    <source>
        <dbReference type="Proteomes" id="UP000321577"/>
    </source>
</evidence>
<accession>A0A512M528</accession>
<evidence type="ECO:0000256" key="1">
    <source>
        <dbReference type="ARBA" id="ARBA00000826"/>
    </source>
</evidence>
<comment type="function">
    <text evidence="2">Catalyzes the formation of the alpha-1,6-glucosidic linkages in glycogen by scission of a 1,4-alpha-linked oligosaccharide from growing alpha-1,4-glucan chains and the subsequent attachment of the oligosaccharide to the alpha-1,6 position.</text>
</comment>
<reference evidence="9 10" key="1">
    <citation type="submission" date="2019-07" db="EMBL/GenBank/DDBJ databases">
        <title>Whole genome shotgun sequence of Brevifollis gellanilyticus NBRC 108608.</title>
        <authorList>
            <person name="Hosoyama A."/>
            <person name="Uohara A."/>
            <person name="Ohji S."/>
            <person name="Ichikawa N."/>
        </authorList>
    </citation>
    <scope>NUCLEOTIDE SEQUENCE [LARGE SCALE GENOMIC DNA]</scope>
    <source>
        <strain evidence="9 10">NBRC 108608</strain>
    </source>
</reference>
<proteinExistence type="inferred from homology"/>
<dbReference type="InterPro" id="IPR013783">
    <property type="entry name" value="Ig-like_fold"/>
</dbReference>
<comment type="similarity">
    <text evidence="3">Belongs to the glycosyl hydrolase 13 family. GlgB subfamily.</text>
</comment>
<dbReference type="Proteomes" id="UP000321577">
    <property type="component" value="Unassembled WGS sequence"/>
</dbReference>
<dbReference type="Gene3D" id="3.20.20.80">
    <property type="entry name" value="Glycosidases"/>
    <property type="match status" value="1"/>
</dbReference>
<evidence type="ECO:0000313" key="9">
    <source>
        <dbReference type="EMBL" id="GEP41840.1"/>
    </source>
</evidence>
<evidence type="ECO:0000256" key="6">
    <source>
        <dbReference type="ARBA" id="ARBA00023277"/>
    </source>
</evidence>
<dbReference type="InterPro" id="IPR006047">
    <property type="entry name" value="GH13_cat_dom"/>
</dbReference>
<keyword evidence="6" id="KW-0119">Carbohydrate metabolism</keyword>
<dbReference type="CDD" id="cd02855">
    <property type="entry name" value="E_set_GBE_prok_N"/>
    <property type="match status" value="1"/>
</dbReference>
<dbReference type="GO" id="GO:0043169">
    <property type="term" value="F:cation binding"/>
    <property type="evidence" value="ECO:0007669"/>
    <property type="project" value="InterPro"/>
</dbReference>
<dbReference type="InterPro" id="IPR017853">
    <property type="entry name" value="GH"/>
</dbReference>
<dbReference type="EMBL" id="BKAG01000005">
    <property type="protein sequence ID" value="GEP41840.1"/>
    <property type="molecule type" value="Genomic_DNA"/>
</dbReference>
<dbReference type="PANTHER" id="PTHR43651">
    <property type="entry name" value="1,4-ALPHA-GLUCAN-BRANCHING ENZYME"/>
    <property type="match status" value="1"/>
</dbReference>
<feature type="domain" description="Glycosyl hydrolase family 13 catalytic" evidence="8">
    <location>
        <begin position="130"/>
        <end position="485"/>
    </location>
</feature>
<dbReference type="PANTHER" id="PTHR43651:SF11">
    <property type="entry name" value="MALTO-OLIGOSYLTREHALOSE TREHALOHYDROLASE"/>
    <property type="match status" value="1"/>
</dbReference>
<keyword evidence="5" id="KW-0808">Transferase</keyword>
<comment type="catalytic activity">
    <reaction evidence="1">
        <text>Transfers a segment of a (1-&gt;4)-alpha-D-glucan chain to a primary hydroxy group in a similar glucan chain.</text>
        <dbReference type="EC" id="2.4.1.18"/>
    </reaction>
</comment>
<dbReference type="InterPro" id="IPR037439">
    <property type="entry name" value="Branching_enzy"/>
</dbReference>
<dbReference type="GO" id="GO:0003844">
    <property type="term" value="F:1,4-alpha-glucan branching enzyme activity"/>
    <property type="evidence" value="ECO:0007669"/>
    <property type="project" value="UniProtKB-EC"/>
</dbReference>
<dbReference type="InterPro" id="IPR013780">
    <property type="entry name" value="Glyco_hydro_b"/>
</dbReference>
<gene>
    <name evidence="9" type="primary">glgB_1</name>
    <name evidence="9" type="ORF">BGE01nite_11310</name>
</gene>
<sequence>MPSKKSPPASPKPAAGGMGALPLPKGSAFRVWAPHAEAVSVIGSFNSFDGSKHALKSEGNGNWYGEISEAKPGDEYRFEIKNGEQTLSRIDPYAREVTNSVGNGVIYRDEFDWSGDEFQMPPWNELVIYELHIGTFARSEEGKPGSFDDAIKRLRYLKALGINAVEVMPIAEFAGDLSWGYNPAHIFSVETAYGGPDGFKRFVKAAHALGIAVILDVVYNHFGPSDLDLWRFDGWSENDKGGIYFYNDERSSTPWGDTRPDYGRGEVRAFIHDNAMMWLGEFRCDGLRYDMTLYIRSISGNGDDIHEGWTLAQWINRDVGERFPGKITIAEDLRSNEAITLHEDQGGANFGSQWDDGFVHPIRAAVIASDDAHRDMNSVRDALLHCFGGDVFKRVVYTESHDEVANGKARVTSEIDPSDPEGWYALKRSTLGAGLVLTSPGIPMLFQGQTILEDGWFQDTEALDWDNRRKFPGVGKLYRDLVRLRRNLDGVSAGLTGQHLYVHHVNNDAKVIAFHRHKEGGPDDHTLIVANFSAVGLESYDIGAPAAGKWIARFNSDWNGYREDLGNFPVHDVEAVSEPRDGQPASATVAVGPYSLNIYTLAPA</sequence>
<dbReference type="InterPro" id="IPR044143">
    <property type="entry name" value="GlgB_N_E_set_prok"/>
</dbReference>
<dbReference type="RefSeq" id="WP_218032910.1">
    <property type="nucleotide sequence ID" value="NZ_BKAG01000005.1"/>
</dbReference>
<dbReference type="GO" id="GO:0005978">
    <property type="term" value="P:glycogen biosynthetic process"/>
    <property type="evidence" value="ECO:0007669"/>
    <property type="project" value="InterPro"/>
</dbReference>
<evidence type="ECO:0000259" key="8">
    <source>
        <dbReference type="SMART" id="SM00642"/>
    </source>
</evidence>
<dbReference type="GO" id="GO:0004553">
    <property type="term" value="F:hydrolase activity, hydrolyzing O-glycosyl compounds"/>
    <property type="evidence" value="ECO:0007669"/>
    <property type="project" value="InterPro"/>
</dbReference>
<dbReference type="Gene3D" id="2.60.40.1180">
    <property type="entry name" value="Golgi alpha-mannosidase II"/>
    <property type="match status" value="1"/>
</dbReference>
<dbReference type="SMART" id="SM00642">
    <property type="entry name" value="Aamy"/>
    <property type="match status" value="1"/>
</dbReference>
<evidence type="ECO:0000256" key="2">
    <source>
        <dbReference type="ARBA" id="ARBA00002953"/>
    </source>
</evidence>
<dbReference type="SUPFAM" id="SSF51445">
    <property type="entry name" value="(Trans)glycosidases"/>
    <property type="match status" value="1"/>
</dbReference>